<dbReference type="InterPro" id="IPR011050">
    <property type="entry name" value="Pectin_lyase_fold/virulence"/>
</dbReference>
<dbReference type="InterPro" id="IPR024535">
    <property type="entry name" value="RHGA/B-epi-like_pectate_lyase"/>
</dbReference>
<keyword evidence="4" id="KW-1185">Reference proteome</keyword>
<comment type="caution">
    <text evidence="3">The sequence shown here is derived from an EMBL/GenBank/DDBJ whole genome shotgun (WGS) entry which is preliminary data.</text>
</comment>
<dbReference type="InterPro" id="IPR012334">
    <property type="entry name" value="Pectin_lyas_fold"/>
</dbReference>
<evidence type="ECO:0000313" key="4">
    <source>
        <dbReference type="Proteomes" id="UP000770015"/>
    </source>
</evidence>
<evidence type="ECO:0000259" key="2">
    <source>
        <dbReference type="Pfam" id="PF12708"/>
    </source>
</evidence>
<feature type="domain" description="Rhamnogalacturonase A/B/Epimerase-like pectate lyase" evidence="2">
    <location>
        <begin position="534"/>
        <end position="592"/>
    </location>
</feature>
<evidence type="ECO:0000313" key="3">
    <source>
        <dbReference type="EMBL" id="KAH6696865.1"/>
    </source>
</evidence>
<reference evidence="3" key="1">
    <citation type="journal article" date="2021" name="Nat. Commun.">
        <title>Genetic determinants of endophytism in the Arabidopsis root mycobiome.</title>
        <authorList>
            <person name="Mesny F."/>
            <person name="Miyauchi S."/>
            <person name="Thiergart T."/>
            <person name="Pickel B."/>
            <person name="Atanasova L."/>
            <person name="Karlsson M."/>
            <person name="Huettel B."/>
            <person name="Barry K.W."/>
            <person name="Haridas S."/>
            <person name="Chen C."/>
            <person name="Bauer D."/>
            <person name="Andreopoulos W."/>
            <person name="Pangilinan J."/>
            <person name="LaButti K."/>
            <person name="Riley R."/>
            <person name="Lipzen A."/>
            <person name="Clum A."/>
            <person name="Drula E."/>
            <person name="Henrissat B."/>
            <person name="Kohler A."/>
            <person name="Grigoriev I.V."/>
            <person name="Martin F.M."/>
            <person name="Hacquard S."/>
        </authorList>
    </citation>
    <scope>NUCLEOTIDE SEQUENCE</scope>
    <source>
        <strain evidence="3">MPI-SDFR-AT-0117</strain>
    </source>
</reference>
<dbReference type="InterPro" id="IPR039279">
    <property type="entry name" value="QRT3-like"/>
</dbReference>
<proteinExistence type="predicted"/>
<organism evidence="3 4">
    <name type="scientific">Plectosphaerella plurivora</name>
    <dbReference type="NCBI Taxonomy" id="936078"/>
    <lineage>
        <taxon>Eukaryota</taxon>
        <taxon>Fungi</taxon>
        <taxon>Dikarya</taxon>
        <taxon>Ascomycota</taxon>
        <taxon>Pezizomycotina</taxon>
        <taxon>Sordariomycetes</taxon>
        <taxon>Hypocreomycetidae</taxon>
        <taxon>Glomerellales</taxon>
        <taxon>Plectosphaerellaceae</taxon>
        <taxon>Plectosphaerella</taxon>
    </lineage>
</organism>
<dbReference type="Gene3D" id="2.160.20.10">
    <property type="entry name" value="Single-stranded right-handed beta-helix, Pectin lyase-like"/>
    <property type="match status" value="2"/>
</dbReference>
<dbReference type="FunFam" id="2.160.20.10:FF:000049">
    <property type="entry name" value="Putative exo-beta-1,3-glucanase"/>
    <property type="match status" value="1"/>
</dbReference>
<dbReference type="EMBL" id="JAGSXJ010000001">
    <property type="protein sequence ID" value="KAH6696865.1"/>
    <property type="molecule type" value="Genomic_DNA"/>
</dbReference>
<name>A0A9P8VLQ1_9PEZI</name>
<feature type="region of interest" description="Disordered" evidence="1">
    <location>
        <begin position="40"/>
        <end position="70"/>
    </location>
</feature>
<dbReference type="GO" id="GO:0004650">
    <property type="term" value="F:polygalacturonase activity"/>
    <property type="evidence" value="ECO:0007669"/>
    <property type="project" value="InterPro"/>
</dbReference>
<dbReference type="CDD" id="cd23668">
    <property type="entry name" value="GH55_beta13glucanase-like"/>
    <property type="match status" value="1"/>
</dbReference>
<evidence type="ECO:0000256" key="1">
    <source>
        <dbReference type="SAM" id="MobiDB-lite"/>
    </source>
</evidence>
<protein>
    <submittedName>
        <fullName evidence="3">Pectate lyase superfamily protein-domain-containing protein</fullName>
    </submittedName>
</protein>
<accession>A0A9P8VLQ1</accession>
<dbReference type="Pfam" id="PF12708">
    <property type="entry name" value="Pect-lyase_RHGA_epim"/>
    <property type="match status" value="2"/>
</dbReference>
<dbReference type="PANTHER" id="PTHR33928">
    <property type="entry name" value="POLYGALACTURONASE QRT3"/>
    <property type="match status" value="1"/>
</dbReference>
<dbReference type="OrthoDB" id="5985073at2759"/>
<dbReference type="GO" id="GO:0016829">
    <property type="term" value="F:lyase activity"/>
    <property type="evidence" value="ECO:0007669"/>
    <property type="project" value="UniProtKB-KW"/>
</dbReference>
<dbReference type="PANTHER" id="PTHR33928:SF2">
    <property type="entry name" value="PECTATE LYASE SUPERFAMILY PROTEIN DOMAIN-CONTAINING PROTEIN-RELATED"/>
    <property type="match status" value="1"/>
</dbReference>
<sequence length="1335" mass="146336">MRRRNKARVQRPVINQYKVADADELIAKATLAAPLELDETVDDKPSTGNSSSLSRLAAVDDDDDTAASPYSIPQDLAKAAALMAEASSQVPEGNHEELAAAIIAKYRNPLVNDTNIPPSKQRPLGRLGAYGIGEGFAELHSNSLRDTVSSETYWMAQMEQLGSAPFAPDPDYKVWRNVKDYGATGDGRTDDTAAINRAISDGQRCGPDCGTSTVVPAVVYFPSGTYLVSSSIIQYYNTQFLGDPNDVPTILAASSFVGLGVITSSPYVSDNESWYLNTANFLRSIRNFKIDIRLTDPYSYVCGIHWQVSQATSLENIEFFMLFNSDVPDNTQQGIYMENGSGGFMGDLTFVGGNIGAYFGNQQFTTDHLVFVYCKTGVQVNWDWAWTMHDFIFETCGTGLNIIGYDPNAQTVGSLLLADAIFASTPIAVKTSLRSEKSTSLSLQNIAFFNVDVGVQDDASGAAMLNGGDRRLINSWGYGRIVESDSSSVFRDGGSVPVMPRTAALTGEAYEIMRPNLYARRRPKYYNEPLSNILNVKALGARGDGKTDDTAVLNSILAGAVNTSSIVHFPYGVYMVTDTLRVPIGSRIIGQAWSQIMGTGARFEDEGMPRPVVRVAEPGDVGIIEIQDMMFTVSGPTAGAVMLQWNAQEGTQGSAGIWDTHIRVGGAVGSKLQASDCPKQTGGEVNDNCKAASLMVHLTHDSTAYMENVWAWVADHDLDTSDRKQVNVYVGRGMLIQSRLAYLWGTSVEHATMYQYQLAGARNILMSMIQTETPYFQPMPKSPLPYRPGIFPSDPRFDLCDDDLCPMAWGARILDSHSIYILSAGIYSWFHAYDQACVDTDSCQQRAFEVVQSYDLWLFNLCTKAIIELISPHNGVPTMAADNKNGLLSSVLAWLRGARQPTAPRDFDGFRVYTSDEAAFVSLSDNCKMALTERIECHEEVQTFQSLGFRASLENQTLTDLVCQASCGTSLEDYVSNVRRFCGNAMVKALASSPHLYGSRMHAGFNETCLKDKTTGRYCNDVIAEFTIVDSINDMPQDELCSPCNVERLAMMQRTPYSSYDGFWKQDLEYIYSQCGLSGPTNVQLPDLDLIGEDPLESDFCLTEEWYTTSRAGESCEEIAWAHKTSSASLFMANHARIISCSSDETIPAGKSLCIPPSCGTTYLLNDDDTCASIERNESLSLGPGDVARYNSWVGFECSLLQNVSYSYGAVICLGPLLGEHELEIPGEDTTRPPVKDGYSDQIVPPPDGAVVAEGTTRFCGTWHIVAAKDECVDLCVKYEIDSGLFLDVNPSLGTSTAGCTSLLRENRAYCVAPYRDWEWMEHGDQEGDEDEDED</sequence>
<dbReference type="SUPFAM" id="SSF51126">
    <property type="entry name" value="Pectin lyase-like"/>
    <property type="match status" value="2"/>
</dbReference>
<keyword evidence="3" id="KW-0456">Lyase</keyword>
<dbReference type="Proteomes" id="UP000770015">
    <property type="component" value="Unassembled WGS sequence"/>
</dbReference>
<gene>
    <name evidence="3" type="ORF">F5X68DRAFT_146101</name>
</gene>
<feature type="domain" description="Rhamnogalacturonase A/B/Epimerase-like pectate lyase" evidence="2">
    <location>
        <begin position="175"/>
        <end position="401"/>
    </location>
</feature>